<dbReference type="OrthoDB" id="10493951at2759"/>
<feature type="chain" id="PRO_5032757297" evidence="2">
    <location>
        <begin position="28"/>
        <end position="114"/>
    </location>
</feature>
<dbReference type="Proteomes" id="UP000657918">
    <property type="component" value="Unassembled WGS sequence"/>
</dbReference>
<feature type="compositionally biased region" description="Pro residues" evidence="1">
    <location>
        <begin position="92"/>
        <end position="102"/>
    </location>
</feature>
<protein>
    <submittedName>
        <fullName evidence="3">Uncharacterized protein</fullName>
    </submittedName>
</protein>
<dbReference type="AlphaFoldDB" id="A0A835MQ26"/>
<feature type="compositionally biased region" description="Pro residues" evidence="1">
    <location>
        <begin position="56"/>
        <end position="65"/>
    </location>
</feature>
<evidence type="ECO:0000256" key="2">
    <source>
        <dbReference type="SAM" id="SignalP"/>
    </source>
</evidence>
<evidence type="ECO:0000313" key="4">
    <source>
        <dbReference type="Proteomes" id="UP000657918"/>
    </source>
</evidence>
<sequence length="114" mass="13106">MRSLKMQITYLLVLFVGVVILAAPSFADYYNGPKYVPKPLYSKPPQVEKPIPVIRPPKIPWVPKPKLPKLPKPKVPRPRPHKPPPPPRKRLPPPYRHYPGHPPVENAHYIKPNN</sequence>
<name>A0A835MQ26_9ROSI</name>
<feature type="compositionally biased region" description="Basic residues" evidence="1">
    <location>
        <begin position="66"/>
        <end position="91"/>
    </location>
</feature>
<proteinExistence type="predicted"/>
<dbReference type="EMBL" id="JADGMS010000010">
    <property type="protein sequence ID" value="KAF9673565.1"/>
    <property type="molecule type" value="Genomic_DNA"/>
</dbReference>
<keyword evidence="4" id="KW-1185">Reference proteome</keyword>
<feature type="region of interest" description="Disordered" evidence="1">
    <location>
        <begin position="56"/>
        <end position="114"/>
    </location>
</feature>
<accession>A0A835MQ26</accession>
<comment type="caution">
    <text evidence="3">The sequence shown here is derived from an EMBL/GenBank/DDBJ whole genome shotgun (WGS) entry which is preliminary data.</text>
</comment>
<evidence type="ECO:0000256" key="1">
    <source>
        <dbReference type="SAM" id="MobiDB-lite"/>
    </source>
</evidence>
<organism evidence="3 4">
    <name type="scientific">Salix dunnii</name>
    <dbReference type="NCBI Taxonomy" id="1413687"/>
    <lineage>
        <taxon>Eukaryota</taxon>
        <taxon>Viridiplantae</taxon>
        <taxon>Streptophyta</taxon>
        <taxon>Embryophyta</taxon>
        <taxon>Tracheophyta</taxon>
        <taxon>Spermatophyta</taxon>
        <taxon>Magnoliopsida</taxon>
        <taxon>eudicotyledons</taxon>
        <taxon>Gunneridae</taxon>
        <taxon>Pentapetalae</taxon>
        <taxon>rosids</taxon>
        <taxon>fabids</taxon>
        <taxon>Malpighiales</taxon>
        <taxon>Salicaceae</taxon>
        <taxon>Saliceae</taxon>
        <taxon>Salix</taxon>
    </lineage>
</organism>
<reference evidence="3 4" key="1">
    <citation type="submission" date="2020-10" db="EMBL/GenBank/DDBJ databases">
        <title>Plant Genome Project.</title>
        <authorList>
            <person name="Zhang R.-G."/>
        </authorList>
    </citation>
    <scope>NUCLEOTIDE SEQUENCE [LARGE SCALE GENOMIC DNA]</scope>
    <source>
        <strain evidence="3">FAFU-HL-1</strain>
        <tissue evidence="3">Leaf</tissue>
    </source>
</reference>
<keyword evidence="2" id="KW-0732">Signal</keyword>
<evidence type="ECO:0000313" key="3">
    <source>
        <dbReference type="EMBL" id="KAF9673565.1"/>
    </source>
</evidence>
<gene>
    <name evidence="3" type="ORF">SADUNF_Sadunf10G0037300</name>
</gene>
<feature type="signal peptide" evidence="2">
    <location>
        <begin position="1"/>
        <end position="27"/>
    </location>
</feature>